<dbReference type="RefSeq" id="WP_090018887.1">
    <property type="nucleotide sequence ID" value="NZ_FNCE01000002.1"/>
</dbReference>
<comment type="similarity">
    <text evidence="1">Belongs to the RecJ family.</text>
</comment>
<dbReference type="EMBL" id="FNCE01000002">
    <property type="protein sequence ID" value="SDF76072.1"/>
    <property type="molecule type" value="Genomic_DNA"/>
</dbReference>
<keyword evidence="3" id="KW-0540">Nuclease</keyword>
<accession>A0A1G7NQ10</accession>
<dbReference type="Pfam" id="PF17768">
    <property type="entry name" value="RecJ_OB"/>
    <property type="match status" value="1"/>
</dbReference>
<dbReference type="GO" id="GO:0008409">
    <property type="term" value="F:5'-3' exonuclease activity"/>
    <property type="evidence" value="ECO:0007669"/>
    <property type="project" value="InterPro"/>
</dbReference>
<keyword evidence="10" id="KW-1185">Reference proteome</keyword>
<evidence type="ECO:0000256" key="3">
    <source>
        <dbReference type="ARBA" id="ARBA00022722"/>
    </source>
</evidence>
<dbReference type="InterPro" id="IPR003156">
    <property type="entry name" value="DHHA1_dom"/>
</dbReference>
<dbReference type="InterPro" id="IPR038763">
    <property type="entry name" value="DHH_sf"/>
</dbReference>
<dbReference type="InterPro" id="IPR001667">
    <property type="entry name" value="DDH_dom"/>
</dbReference>
<dbReference type="Pfam" id="PF01368">
    <property type="entry name" value="DHH"/>
    <property type="match status" value="1"/>
</dbReference>
<dbReference type="Gene3D" id="3.10.310.30">
    <property type="match status" value="1"/>
</dbReference>
<evidence type="ECO:0000256" key="2">
    <source>
        <dbReference type="ARBA" id="ARBA00019841"/>
    </source>
</evidence>
<feature type="domain" description="DDH" evidence="6">
    <location>
        <begin position="99"/>
        <end position="256"/>
    </location>
</feature>
<evidence type="ECO:0000256" key="1">
    <source>
        <dbReference type="ARBA" id="ARBA00005915"/>
    </source>
</evidence>
<evidence type="ECO:0000313" key="9">
    <source>
        <dbReference type="EMBL" id="SDF76072.1"/>
    </source>
</evidence>
<dbReference type="Proteomes" id="UP000199415">
    <property type="component" value="Unassembled WGS sequence"/>
</dbReference>
<keyword evidence="4" id="KW-0378">Hydrolase</keyword>
<evidence type="ECO:0000256" key="4">
    <source>
        <dbReference type="ARBA" id="ARBA00022801"/>
    </source>
</evidence>
<dbReference type="GO" id="GO:0003676">
    <property type="term" value="F:nucleic acid binding"/>
    <property type="evidence" value="ECO:0007669"/>
    <property type="project" value="InterPro"/>
</dbReference>
<dbReference type="OrthoDB" id="9809852at2"/>
<organism evidence="9 10">
    <name type="scientific">Limimonas halophila</name>
    <dbReference type="NCBI Taxonomy" id="1082479"/>
    <lineage>
        <taxon>Bacteria</taxon>
        <taxon>Pseudomonadati</taxon>
        <taxon>Pseudomonadota</taxon>
        <taxon>Alphaproteobacteria</taxon>
        <taxon>Rhodospirillales</taxon>
        <taxon>Rhodovibrionaceae</taxon>
        <taxon>Limimonas</taxon>
    </lineage>
</organism>
<dbReference type="InterPro" id="IPR041122">
    <property type="entry name" value="RecJ_OB"/>
</dbReference>
<dbReference type="Gene3D" id="3.90.1640.30">
    <property type="match status" value="1"/>
</dbReference>
<proteinExistence type="inferred from homology"/>
<evidence type="ECO:0000313" key="10">
    <source>
        <dbReference type="Proteomes" id="UP000199415"/>
    </source>
</evidence>
<gene>
    <name evidence="9" type="ORF">SAMN05216241_102256</name>
</gene>
<evidence type="ECO:0000259" key="8">
    <source>
        <dbReference type="Pfam" id="PF17768"/>
    </source>
</evidence>
<dbReference type="AlphaFoldDB" id="A0A1G7NQ10"/>
<dbReference type="GO" id="GO:0006310">
    <property type="term" value="P:DNA recombination"/>
    <property type="evidence" value="ECO:0007669"/>
    <property type="project" value="InterPro"/>
</dbReference>
<reference evidence="9 10" key="1">
    <citation type="submission" date="2016-10" db="EMBL/GenBank/DDBJ databases">
        <authorList>
            <person name="de Groot N.N."/>
        </authorList>
    </citation>
    <scope>NUCLEOTIDE SEQUENCE [LARGE SCALE GENOMIC DNA]</scope>
    <source>
        <strain evidence="9 10">DSM 25584</strain>
    </source>
</reference>
<name>A0A1G7NQ10_9PROT</name>
<feature type="domain" description="DHHA1" evidence="7">
    <location>
        <begin position="376"/>
        <end position="470"/>
    </location>
</feature>
<dbReference type="GO" id="GO:0006281">
    <property type="term" value="P:DNA repair"/>
    <property type="evidence" value="ECO:0007669"/>
    <property type="project" value="InterPro"/>
</dbReference>
<keyword evidence="5 9" id="KW-0269">Exonuclease</keyword>
<dbReference type="SUPFAM" id="SSF64182">
    <property type="entry name" value="DHH phosphoesterases"/>
    <property type="match status" value="1"/>
</dbReference>
<dbReference type="InterPro" id="IPR051673">
    <property type="entry name" value="SSDNA_exonuclease_RecJ"/>
</dbReference>
<dbReference type="NCBIfam" id="TIGR00644">
    <property type="entry name" value="recJ"/>
    <property type="match status" value="1"/>
</dbReference>
<evidence type="ECO:0000259" key="6">
    <source>
        <dbReference type="Pfam" id="PF01368"/>
    </source>
</evidence>
<evidence type="ECO:0000259" key="7">
    <source>
        <dbReference type="Pfam" id="PF02272"/>
    </source>
</evidence>
<feature type="domain" description="RecJ OB" evidence="8">
    <location>
        <begin position="484"/>
        <end position="593"/>
    </location>
</feature>
<dbReference type="InterPro" id="IPR004610">
    <property type="entry name" value="RecJ"/>
</dbReference>
<sequence>MSEAVASERPAVLGVERSVSGKRWYARGDDDRLARALAQRLGVSELVGRVMAGRGVGLAEAENFLNPSLRSDLPDPAGFQDMDRAAARLVEAAQRGESVALFADYDVDGATSAALLNRFLRHVGLTPRIYVPDRIAEGYGPNEAAVETLHNEGHSLIVCLDCGITAFEPLQHAQRLGVDTIVVDHHQAEPHLPPAVAVVNPNRLDESGAHGQLAAVGVTFLTVVALNRALRQAGFYGASRPEPDLRRWLDLVALGTVADVVPLTGVNRALVARGLDVAARRGNPGLAALGDLARLDERPTPFHCGFVLGPRINAGGRIGRADMGARLLSTDRPGEAAEIAGELDRLNTERKEMESAVLDAAMAQVDQADALPPGLVLVAGSGWHPGVIGIVASRLVERYQRPAIVVAFDEEGRGQGSGRSVPGVDLGAAVIAARQAGVLDAGGGHPMAAGLSVSADKLRAAQDFLTERLSSALAASGYVPSMSLDGTVRPRGATLDTVRALEDLGPYGTGNPEPRFAVADARVVGADVVGGNHVRCTLTDETGARLKAIAFRAVDEPVGQALLNTRGGTVHVAGKLRLDRWAGRNGVQLIVDDVATSGS</sequence>
<evidence type="ECO:0000256" key="5">
    <source>
        <dbReference type="ARBA" id="ARBA00022839"/>
    </source>
</evidence>
<dbReference type="STRING" id="1082479.SAMN05216241_102256"/>
<dbReference type="Pfam" id="PF02272">
    <property type="entry name" value="DHHA1"/>
    <property type="match status" value="1"/>
</dbReference>
<dbReference type="CDD" id="cd03524">
    <property type="entry name" value="RPA2_OBF_family"/>
    <property type="match status" value="1"/>
</dbReference>
<dbReference type="PANTHER" id="PTHR30255">
    <property type="entry name" value="SINGLE-STRANDED-DNA-SPECIFIC EXONUCLEASE RECJ"/>
    <property type="match status" value="1"/>
</dbReference>
<protein>
    <recommendedName>
        <fullName evidence="2">Single-stranded-DNA-specific exonuclease RecJ</fullName>
    </recommendedName>
</protein>
<dbReference type="PANTHER" id="PTHR30255:SF2">
    <property type="entry name" value="SINGLE-STRANDED-DNA-SPECIFIC EXONUCLEASE RECJ"/>
    <property type="match status" value="1"/>
</dbReference>